<dbReference type="CDD" id="cd01837">
    <property type="entry name" value="SGNH_plant_lipase_like"/>
    <property type="match status" value="1"/>
</dbReference>
<evidence type="ECO:0000256" key="1">
    <source>
        <dbReference type="ARBA" id="ARBA00008668"/>
    </source>
</evidence>
<keyword evidence="5" id="KW-1185">Reference proteome</keyword>
<dbReference type="AlphaFoldDB" id="A0A1S2Y7J1"/>
<feature type="signal peptide" evidence="4">
    <location>
        <begin position="1"/>
        <end position="26"/>
    </location>
</feature>
<evidence type="ECO:0000256" key="3">
    <source>
        <dbReference type="ARBA" id="ARBA00022963"/>
    </source>
</evidence>
<dbReference type="PANTHER" id="PTHR45648">
    <property type="entry name" value="GDSL LIPASE/ACYLHYDROLASE FAMILY PROTEIN (AFU_ORTHOLOGUE AFUA_4G14700)"/>
    <property type="match status" value="1"/>
</dbReference>
<organism evidence="5 6">
    <name type="scientific">Cicer arietinum</name>
    <name type="common">Chickpea</name>
    <name type="synonym">Garbanzo</name>
    <dbReference type="NCBI Taxonomy" id="3827"/>
    <lineage>
        <taxon>Eukaryota</taxon>
        <taxon>Viridiplantae</taxon>
        <taxon>Streptophyta</taxon>
        <taxon>Embryophyta</taxon>
        <taxon>Tracheophyta</taxon>
        <taxon>Spermatophyta</taxon>
        <taxon>Magnoliopsida</taxon>
        <taxon>eudicotyledons</taxon>
        <taxon>Gunneridae</taxon>
        <taxon>Pentapetalae</taxon>
        <taxon>rosids</taxon>
        <taxon>fabids</taxon>
        <taxon>Fabales</taxon>
        <taxon>Fabaceae</taxon>
        <taxon>Papilionoideae</taxon>
        <taxon>50 kb inversion clade</taxon>
        <taxon>NPAAA clade</taxon>
        <taxon>Hologalegina</taxon>
        <taxon>IRL clade</taxon>
        <taxon>Cicereae</taxon>
        <taxon>Cicer</taxon>
    </lineage>
</organism>
<dbReference type="RefSeq" id="XP_004500091.1">
    <property type="nucleotide sequence ID" value="XM_004500034.3"/>
</dbReference>
<evidence type="ECO:0000313" key="6">
    <source>
        <dbReference type="RefSeq" id="XP_004500091.1"/>
    </source>
</evidence>
<dbReference type="GO" id="GO:0016042">
    <property type="term" value="P:lipid catabolic process"/>
    <property type="evidence" value="ECO:0007669"/>
    <property type="project" value="UniProtKB-KW"/>
</dbReference>
<sequence length="366" mass="40954">MDSIVMMRNSFLFITFFIFNLGFLDAQKTPAIYVFGDSLVDVGNNNYLTLSLVKATLPHYGIDFPTKRPTGRFSNGKNAADLIAEKVGLPTSPPYLSLICKVKNNNNKNVSFLSGVNFASGGAGIFNGTDDNFRQSIPLTKQVDYYSQVHDQLTQQIGASTLQKHLSKSIFIVVIGSNDIFGYSNSMDLQKKNTPQQYVDSMTSSLKIQLQRLYNIGARKFEIVGVSAIGCSPAYRLKNKTECFLEANLLSIKYNEELQSMLKEWKLENKDSSYSYFDTYAALQDLIHNPTSYGFVDVKDACCGLGELNSQFLCTPISILCSNRKDHIFWDQVHPTEAATRIIVDTLFNGPSKYTFPINMEQLLAL</sequence>
<dbReference type="OrthoDB" id="1600564at2759"/>
<dbReference type="InterPro" id="IPR036514">
    <property type="entry name" value="SGNH_hydro_sf"/>
</dbReference>
<dbReference type="InterPro" id="IPR035669">
    <property type="entry name" value="SGNH_plant_lipase-like"/>
</dbReference>
<dbReference type="PANTHER" id="PTHR45648:SF106">
    <property type="entry name" value="ANTHER-SPECIFIC PROLINE-RICH PROTEIN APG"/>
    <property type="match status" value="1"/>
</dbReference>
<accession>A0A1S2Y7J1</accession>
<dbReference type="InterPro" id="IPR051058">
    <property type="entry name" value="GDSL_Est/Lipase"/>
</dbReference>
<keyword evidence="2" id="KW-0378">Hydrolase</keyword>
<dbReference type="PaxDb" id="3827-XP_004500091.1"/>
<dbReference type="Pfam" id="PF00657">
    <property type="entry name" value="Lipase_GDSL"/>
    <property type="match status" value="1"/>
</dbReference>
<keyword evidence="3" id="KW-0443">Lipid metabolism</keyword>
<comment type="similarity">
    <text evidence="1">Belongs to the 'GDSL' lipolytic enzyme family.</text>
</comment>
<feature type="chain" id="PRO_5010167956" evidence="4">
    <location>
        <begin position="27"/>
        <end position="366"/>
    </location>
</feature>
<dbReference type="Proteomes" id="UP000087171">
    <property type="component" value="Chromosome Ca5"/>
</dbReference>
<gene>
    <name evidence="6" type="primary">LOC101492655</name>
</gene>
<name>A0A1S2Y7J1_CICAR</name>
<keyword evidence="4" id="KW-0732">Signal</keyword>
<dbReference type="eggNOG" id="KOG0017">
    <property type="taxonomic scope" value="Eukaryota"/>
</dbReference>
<dbReference type="GeneID" id="101492655"/>
<reference evidence="6" key="2">
    <citation type="submission" date="2025-08" db="UniProtKB">
        <authorList>
            <consortium name="RefSeq"/>
        </authorList>
    </citation>
    <scope>IDENTIFICATION</scope>
    <source>
        <tissue evidence="6">Etiolated seedlings</tissue>
    </source>
</reference>
<reference evidence="5" key="1">
    <citation type="journal article" date="2013" name="Nat. Biotechnol.">
        <title>Draft genome sequence of chickpea (Cicer arietinum) provides a resource for trait improvement.</title>
        <authorList>
            <person name="Varshney R.K."/>
            <person name="Song C."/>
            <person name="Saxena R.K."/>
            <person name="Azam S."/>
            <person name="Yu S."/>
            <person name="Sharpe A.G."/>
            <person name="Cannon S."/>
            <person name="Baek J."/>
            <person name="Rosen B.D."/>
            <person name="Tar'an B."/>
            <person name="Millan T."/>
            <person name="Zhang X."/>
            <person name="Ramsay L.D."/>
            <person name="Iwata A."/>
            <person name="Wang Y."/>
            <person name="Nelson W."/>
            <person name="Farmer A.D."/>
            <person name="Gaur P.M."/>
            <person name="Soderlund C."/>
            <person name="Penmetsa R.V."/>
            <person name="Xu C."/>
            <person name="Bharti A.K."/>
            <person name="He W."/>
            <person name="Winter P."/>
            <person name="Zhao S."/>
            <person name="Hane J.K."/>
            <person name="Carrasquilla-Garcia N."/>
            <person name="Condie J.A."/>
            <person name="Upadhyaya H.D."/>
            <person name="Luo M.C."/>
            <person name="Thudi M."/>
            <person name="Gowda C.L."/>
            <person name="Singh N.P."/>
            <person name="Lichtenzveig J."/>
            <person name="Gali K.K."/>
            <person name="Rubio J."/>
            <person name="Nadarajan N."/>
            <person name="Dolezel J."/>
            <person name="Bansal K.C."/>
            <person name="Xu X."/>
            <person name="Edwards D."/>
            <person name="Zhang G."/>
            <person name="Kahl G."/>
            <person name="Gil J."/>
            <person name="Singh K.B."/>
            <person name="Datta S.K."/>
            <person name="Jackson S.A."/>
            <person name="Wang J."/>
            <person name="Cook D.R."/>
        </authorList>
    </citation>
    <scope>NUCLEOTIDE SEQUENCE [LARGE SCALE GENOMIC DNA]</scope>
    <source>
        <strain evidence="5">cv. CDC Frontier</strain>
    </source>
</reference>
<evidence type="ECO:0000313" key="5">
    <source>
        <dbReference type="Proteomes" id="UP000087171"/>
    </source>
</evidence>
<evidence type="ECO:0000256" key="2">
    <source>
        <dbReference type="ARBA" id="ARBA00022801"/>
    </source>
</evidence>
<evidence type="ECO:0000256" key="4">
    <source>
        <dbReference type="SAM" id="SignalP"/>
    </source>
</evidence>
<proteinExistence type="inferred from homology"/>
<dbReference type="InterPro" id="IPR001087">
    <property type="entry name" value="GDSL"/>
</dbReference>
<protein>
    <submittedName>
        <fullName evidence="6">GDSL esterase/lipase At5g55050-like</fullName>
    </submittedName>
</protein>
<dbReference type="Gene3D" id="3.40.50.1110">
    <property type="entry name" value="SGNH hydrolase"/>
    <property type="match status" value="1"/>
</dbReference>
<keyword evidence="3" id="KW-0442">Lipid degradation</keyword>
<dbReference type="STRING" id="3827.A0A1S2Y7J1"/>
<dbReference type="SUPFAM" id="SSF52266">
    <property type="entry name" value="SGNH hydrolase"/>
    <property type="match status" value="1"/>
</dbReference>
<dbReference type="KEGG" id="cam:101492655"/>
<dbReference type="GO" id="GO:0016788">
    <property type="term" value="F:hydrolase activity, acting on ester bonds"/>
    <property type="evidence" value="ECO:0007669"/>
    <property type="project" value="InterPro"/>
</dbReference>